<dbReference type="Proteomes" id="UP000254808">
    <property type="component" value="Chromosome"/>
</dbReference>
<organism evidence="1 2">
    <name type="scientific">Cyclonatronum proteinivorum</name>
    <dbReference type="NCBI Taxonomy" id="1457365"/>
    <lineage>
        <taxon>Bacteria</taxon>
        <taxon>Pseudomonadati</taxon>
        <taxon>Balneolota</taxon>
        <taxon>Balneolia</taxon>
        <taxon>Balneolales</taxon>
        <taxon>Cyclonatronaceae</taxon>
        <taxon>Cyclonatronum</taxon>
    </lineage>
</organism>
<dbReference type="EMBL" id="CP027806">
    <property type="protein sequence ID" value="AXJ00662.1"/>
    <property type="molecule type" value="Genomic_DNA"/>
</dbReference>
<proteinExistence type="predicted"/>
<evidence type="ECO:0000313" key="2">
    <source>
        <dbReference type="Proteomes" id="UP000254808"/>
    </source>
</evidence>
<reference evidence="1 2" key="1">
    <citation type="submission" date="2018-03" db="EMBL/GenBank/DDBJ databases">
        <title>Phenotypic and genomic properties of Cyclonatronum proteinivorum gen. nov., sp. nov., a haloalkaliphilic bacteroidete from soda lakes possessing Na+-translocating rhodopsin.</title>
        <authorList>
            <person name="Toshchakov S.V."/>
            <person name="Korzhenkov A."/>
            <person name="Samarov N.I."/>
            <person name="Kublanov I.V."/>
            <person name="Muntyan M.S."/>
            <person name="Sorokin D.Y."/>
        </authorList>
    </citation>
    <scope>NUCLEOTIDE SEQUENCE [LARGE SCALE GENOMIC DNA]</scope>
    <source>
        <strain evidence="1 2">Omega</strain>
    </source>
</reference>
<dbReference type="KEGG" id="cprv:CYPRO_1406"/>
<protein>
    <submittedName>
        <fullName evidence="1">Uncharacterized protein</fullName>
    </submittedName>
</protein>
<dbReference type="AlphaFoldDB" id="A0A345UJL0"/>
<name>A0A345UJL0_9BACT</name>
<keyword evidence="2" id="KW-1185">Reference proteome</keyword>
<sequence>MVFCCEIRMTRLPICYDILTGVPETEAMQLPCATEAYIVALADMLNPIP</sequence>
<accession>A0A345UJL0</accession>
<gene>
    <name evidence="1" type="ORF">CYPRO_1406</name>
</gene>
<evidence type="ECO:0000313" key="1">
    <source>
        <dbReference type="EMBL" id="AXJ00662.1"/>
    </source>
</evidence>